<dbReference type="InterPro" id="IPR041121">
    <property type="entry name" value="SDH_C"/>
</dbReference>
<evidence type="ECO:0000256" key="1">
    <source>
        <dbReference type="ARBA" id="ARBA00004871"/>
    </source>
</evidence>
<comment type="pathway">
    <text evidence="1 8">Metabolic intermediate biosynthesis; chorismate biosynthesis; chorismate from D-erythrose 4-phosphate and phosphoenolpyruvate: step 4/7.</text>
</comment>
<feature type="binding site" evidence="8">
    <location>
        <position position="107"/>
    </location>
    <ligand>
        <name>shikimate</name>
        <dbReference type="ChEBI" id="CHEBI:36208"/>
    </ligand>
</feature>
<accession>A0A448VNU8</accession>
<dbReference type="EC" id="1.1.1.25" evidence="2 8"/>
<dbReference type="InterPro" id="IPR013708">
    <property type="entry name" value="Shikimate_DH-bd_N"/>
</dbReference>
<evidence type="ECO:0000259" key="10">
    <source>
        <dbReference type="Pfam" id="PF08501"/>
    </source>
</evidence>
<evidence type="ECO:0000313" key="13">
    <source>
        <dbReference type="Proteomes" id="UP000272771"/>
    </source>
</evidence>
<feature type="binding site" evidence="8">
    <location>
        <begin position="132"/>
        <end position="136"/>
    </location>
    <ligand>
        <name>NADP(+)</name>
        <dbReference type="ChEBI" id="CHEBI:58349"/>
    </ligand>
</feature>
<dbReference type="KEGG" id="nwe:SAMEA3174300_2000"/>
<feature type="binding site" evidence="8">
    <location>
        <position position="247"/>
    </location>
    <ligand>
        <name>shikimate</name>
        <dbReference type="ChEBI" id="CHEBI:36208"/>
    </ligand>
</feature>
<feature type="binding site" evidence="8">
    <location>
        <begin position="156"/>
        <end position="161"/>
    </location>
    <ligand>
        <name>NADP(+)</name>
        <dbReference type="ChEBI" id="CHEBI:58349"/>
    </ligand>
</feature>
<feature type="binding site" evidence="8">
    <location>
        <position position="66"/>
    </location>
    <ligand>
        <name>shikimate</name>
        <dbReference type="ChEBI" id="CHEBI:36208"/>
    </ligand>
</feature>
<comment type="catalytic activity">
    <reaction evidence="7 8">
        <text>shikimate + NADP(+) = 3-dehydroshikimate + NADPH + H(+)</text>
        <dbReference type="Rhea" id="RHEA:17737"/>
        <dbReference type="ChEBI" id="CHEBI:15378"/>
        <dbReference type="ChEBI" id="CHEBI:16630"/>
        <dbReference type="ChEBI" id="CHEBI:36208"/>
        <dbReference type="ChEBI" id="CHEBI:57783"/>
        <dbReference type="ChEBI" id="CHEBI:58349"/>
        <dbReference type="EC" id="1.1.1.25"/>
    </reaction>
</comment>
<protein>
    <recommendedName>
        <fullName evidence="2 8">Shikimate dehydrogenase (NADP(+))</fullName>
        <shortName evidence="8">SDH</shortName>
        <ecNumber evidence="2 8">1.1.1.25</ecNumber>
    </recommendedName>
</protein>
<dbReference type="Pfam" id="PF18317">
    <property type="entry name" value="SDH_C"/>
    <property type="match status" value="1"/>
</dbReference>
<dbReference type="CDD" id="cd01065">
    <property type="entry name" value="NAD_bind_Shikimate_DH"/>
    <property type="match status" value="1"/>
</dbReference>
<dbReference type="Proteomes" id="UP000272771">
    <property type="component" value="Chromosome"/>
</dbReference>
<feature type="binding site" evidence="8">
    <location>
        <position position="91"/>
    </location>
    <ligand>
        <name>shikimate</name>
        <dbReference type="ChEBI" id="CHEBI:36208"/>
    </ligand>
</feature>
<dbReference type="FunFam" id="3.40.50.10860:FF:000006">
    <property type="entry name" value="Shikimate dehydrogenase (NADP(+))"/>
    <property type="match status" value="1"/>
</dbReference>
<dbReference type="InterPro" id="IPR006151">
    <property type="entry name" value="Shikm_DH/Glu-tRNA_Rdtase"/>
</dbReference>
<dbReference type="Gene3D" id="3.40.50.10860">
    <property type="entry name" value="Leucine Dehydrogenase, chain A, domain 1"/>
    <property type="match status" value="1"/>
</dbReference>
<dbReference type="SUPFAM" id="SSF51735">
    <property type="entry name" value="NAD(P)-binding Rossmann-fold domains"/>
    <property type="match status" value="1"/>
</dbReference>
<dbReference type="GO" id="GO:0005829">
    <property type="term" value="C:cytosol"/>
    <property type="evidence" value="ECO:0007669"/>
    <property type="project" value="TreeGrafter"/>
</dbReference>
<evidence type="ECO:0000259" key="9">
    <source>
        <dbReference type="Pfam" id="PF01488"/>
    </source>
</evidence>
<feature type="binding site" evidence="8">
    <location>
        <begin position="19"/>
        <end position="21"/>
    </location>
    <ligand>
        <name>shikimate</name>
        <dbReference type="ChEBI" id="CHEBI:36208"/>
    </ligand>
</feature>
<evidence type="ECO:0000313" key="12">
    <source>
        <dbReference type="EMBL" id="VEJ51489.1"/>
    </source>
</evidence>
<gene>
    <name evidence="8 12" type="primary">aroE</name>
    <name evidence="12" type="ORF">NCTC12742_01382</name>
</gene>
<dbReference type="InterPro" id="IPR046346">
    <property type="entry name" value="Aminoacid_DH-like_N_sf"/>
</dbReference>
<dbReference type="SUPFAM" id="SSF53223">
    <property type="entry name" value="Aminoacid dehydrogenase-like, N-terminal domain"/>
    <property type="match status" value="1"/>
</dbReference>
<sequence>MKKHTVPKYAVFGNPIAHSKSPQIHQYFACQEGVSIKYERILAEENNFTSTVEHFFNEGGCGANVTVPFKTAAFDWVDELSERAKAAGAVNTLIKLENGRIRGDNTDGVGLVKDITEVLKTSIQDKKILILGAGGAVRGVIPIIQKQMPASITIANRTPEKAIILAETFKIQTALLEKLPHNHFDIIINGTSGGLSGAIPNIQPEVFTACELAYDMVYGTAAENFLNFAQNSGAHYIADGLGMLVAQAAFAYELWRGFKPDIATVTKIMRKEYETV</sequence>
<feature type="binding site" evidence="8">
    <location>
        <position position="240"/>
    </location>
    <ligand>
        <name>NADP(+)</name>
        <dbReference type="ChEBI" id="CHEBI:58349"/>
    </ligand>
</feature>
<evidence type="ECO:0000256" key="3">
    <source>
        <dbReference type="ARBA" id="ARBA00022605"/>
    </source>
</evidence>
<comment type="function">
    <text evidence="8">Involved in the biosynthesis of the chorismate, which leads to the biosynthesis of aromatic amino acids. Catalyzes the reversible NADPH linked reduction of 3-dehydroshikimate (DHSA) to yield shikimate (SA).</text>
</comment>
<evidence type="ECO:0000256" key="4">
    <source>
        <dbReference type="ARBA" id="ARBA00022857"/>
    </source>
</evidence>
<name>A0A448VNU8_9NEIS</name>
<feature type="domain" description="Quinate/shikimate 5-dehydrogenase/glutamyl-tRNA reductase" evidence="9">
    <location>
        <begin position="121"/>
        <end position="192"/>
    </location>
</feature>
<dbReference type="PANTHER" id="PTHR21089">
    <property type="entry name" value="SHIKIMATE DEHYDROGENASE"/>
    <property type="match status" value="1"/>
</dbReference>
<dbReference type="STRING" id="28091.SAMEA3174300_02000"/>
<keyword evidence="6 8" id="KW-0057">Aromatic amino acid biosynthesis</keyword>
<feature type="domain" description="SDH C-terminal" evidence="11">
    <location>
        <begin position="240"/>
        <end position="269"/>
    </location>
</feature>
<dbReference type="EMBL" id="LR134533">
    <property type="protein sequence ID" value="VEJ51489.1"/>
    <property type="molecule type" value="Genomic_DNA"/>
</dbReference>
<dbReference type="GO" id="GO:0009423">
    <property type="term" value="P:chorismate biosynthetic process"/>
    <property type="evidence" value="ECO:0007669"/>
    <property type="project" value="UniProtKB-UniRule"/>
</dbReference>
<dbReference type="AlphaFoldDB" id="A0A448VNU8"/>
<dbReference type="InterPro" id="IPR022893">
    <property type="entry name" value="Shikimate_DH_fam"/>
</dbReference>
<feature type="binding site" evidence="8">
    <location>
        <position position="218"/>
    </location>
    <ligand>
        <name>shikimate</name>
        <dbReference type="ChEBI" id="CHEBI:36208"/>
    </ligand>
</feature>
<dbReference type="GO" id="GO:0050661">
    <property type="term" value="F:NADP binding"/>
    <property type="evidence" value="ECO:0007669"/>
    <property type="project" value="InterPro"/>
</dbReference>
<dbReference type="NCBIfam" id="TIGR00507">
    <property type="entry name" value="aroE"/>
    <property type="match status" value="1"/>
</dbReference>
<dbReference type="GO" id="GO:0009073">
    <property type="term" value="P:aromatic amino acid family biosynthetic process"/>
    <property type="evidence" value="ECO:0007669"/>
    <property type="project" value="UniProtKB-KW"/>
</dbReference>
<feature type="active site" description="Proton acceptor" evidence="8">
    <location>
        <position position="70"/>
    </location>
</feature>
<proteinExistence type="inferred from homology"/>
<keyword evidence="3 8" id="KW-0028">Amino-acid biosynthesis</keyword>
<evidence type="ECO:0000259" key="11">
    <source>
        <dbReference type="Pfam" id="PF18317"/>
    </source>
</evidence>
<keyword evidence="5 8" id="KW-0560">Oxidoreductase</keyword>
<organism evidence="12 13">
    <name type="scientific">Neisseria weaveri</name>
    <dbReference type="NCBI Taxonomy" id="28091"/>
    <lineage>
        <taxon>Bacteria</taxon>
        <taxon>Pseudomonadati</taxon>
        <taxon>Pseudomonadota</taxon>
        <taxon>Betaproteobacteria</taxon>
        <taxon>Neisseriales</taxon>
        <taxon>Neisseriaceae</taxon>
        <taxon>Neisseria</taxon>
    </lineage>
</organism>
<dbReference type="Pfam" id="PF01488">
    <property type="entry name" value="Shikimate_DH"/>
    <property type="match status" value="1"/>
</dbReference>
<feature type="domain" description="Shikimate dehydrogenase substrate binding N-terminal" evidence="10">
    <location>
        <begin position="11"/>
        <end position="93"/>
    </location>
</feature>
<evidence type="ECO:0000256" key="6">
    <source>
        <dbReference type="ARBA" id="ARBA00023141"/>
    </source>
</evidence>
<keyword evidence="13" id="KW-1185">Reference proteome</keyword>
<dbReference type="Pfam" id="PF08501">
    <property type="entry name" value="Shikimate_dh_N"/>
    <property type="match status" value="1"/>
</dbReference>
<dbReference type="RefSeq" id="WP_004284032.1">
    <property type="nucleotide sequence ID" value="NZ_CAUJRG010000020.1"/>
</dbReference>
<reference evidence="12 13" key="1">
    <citation type="submission" date="2018-12" db="EMBL/GenBank/DDBJ databases">
        <authorList>
            <consortium name="Pathogen Informatics"/>
        </authorList>
    </citation>
    <scope>NUCLEOTIDE SEQUENCE [LARGE SCALE GENOMIC DNA]</scope>
    <source>
        <strain evidence="12 13">NCTC12742</strain>
    </source>
</reference>
<dbReference type="InterPro" id="IPR011342">
    <property type="entry name" value="Shikimate_DH"/>
</dbReference>
<dbReference type="PANTHER" id="PTHR21089:SF1">
    <property type="entry name" value="BIFUNCTIONAL 3-DEHYDROQUINATE DEHYDRATASE_SHIKIMATE DEHYDROGENASE, CHLOROPLASTIC"/>
    <property type="match status" value="1"/>
</dbReference>
<evidence type="ECO:0000256" key="2">
    <source>
        <dbReference type="ARBA" id="ARBA00012962"/>
    </source>
</evidence>
<keyword evidence="4 8" id="KW-0521">NADP</keyword>
<dbReference type="NCBIfam" id="NF001310">
    <property type="entry name" value="PRK00258.1-2"/>
    <property type="match status" value="1"/>
</dbReference>
<dbReference type="InterPro" id="IPR036291">
    <property type="entry name" value="NAD(P)-bd_dom_sf"/>
</dbReference>
<feature type="binding site" evidence="8">
    <location>
        <position position="216"/>
    </location>
    <ligand>
        <name>NADP(+)</name>
        <dbReference type="ChEBI" id="CHEBI:58349"/>
    </ligand>
</feature>
<dbReference type="UniPathway" id="UPA00053">
    <property type="reaction ID" value="UER00087"/>
</dbReference>
<dbReference type="OrthoDB" id="9776868at2"/>
<evidence type="ECO:0000256" key="7">
    <source>
        <dbReference type="ARBA" id="ARBA00049442"/>
    </source>
</evidence>
<dbReference type="GO" id="GO:0004764">
    <property type="term" value="F:shikimate 3-dehydrogenase (NADP+) activity"/>
    <property type="evidence" value="ECO:0007669"/>
    <property type="project" value="UniProtKB-UniRule"/>
</dbReference>
<comment type="subunit">
    <text evidence="8">Homodimer.</text>
</comment>
<evidence type="ECO:0000256" key="5">
    <source>
        <dbReference type="ARBA" id="ARBA00023002"/>
    </source>
</evidence>
<dbReference type="GO" id="GO:0019632">
    <property type="term" value="P:shikimate metabolic process"/>
    <property type="evidence" value="ECO:0007669"/>
    <property type="project" value="InterPro"/>
</dbReference>
<comment type="similarity">
    <text evidence="8">Belongs to the shikimate dehydrogenase family.</text>
</comment>
<dbReference type="Gene3D" id="3.40.50.720">
    <property type="entry name" value="NAD(P)-binding Rossmann-like Domain"/>
    <property type="match status" value="1"/>
</dbReference>
<feature type="binding site" evidence="8">
    <location>
        <position position="82"/>
    </location>
    <ligand>
        <name>NADP(+)</name>
        <dbReference type="ChEBI" id="CHEBI:58349"/>
    </ligand>
</feature>
<evidence type="ECO:0000256" key="8">
    <source>
        <dbReference type="HAMAP-Rule" id="MF_00222"/>
    </source>
</evidence>
<dbReference type="HAMAP" id="MF_00222">
    <property type="entry name" value="Shikimate_DH_AroE"/>
    <property type="match status" value="1"/>
</dbReference>
<dbReference type="GO" id="GO:0008652">
    <property type="term" value="P:amino acid biosynthetic process"/>
    <property type="evidence" value="ECO:0007669"/>
    <property type="project" value="UniProtKB-KW"/>
</dbReference>